<organism evidence="1 2">
    <name type="scientific">Geobacillus kaustophilus</name>
    <dbReference type="NCBI Taxonomy" id="1462"/>
    <lineage>
        <taxon>Bacteria</taxon>
        <taxon>Bacillati</taxon>
        <taxon>Bacillota</taxon>
        <taxon>Bacilli</taxon>
        <taxon>Bacillales</taxon>
        <taxon>Anoxybacillaceae</taxon>
        <taxon>Geobacillus</taxon>
        <taxon>Geobacillus thermoleovorans group</taxon>
    </lineage>
</organism>
<accession>A0A0D8BQF9</accession>
<dbReference type="Gene3D" id="3.40.50.720">
    <property type="entry name" value="NAD(P)-binding Rossmann-like Domain"/>
    <property type="match status" value="1"/>
</dbReference>
<dbReference type="SUPFAM" id="SSF51735">
    <property type="entry name" value="NAD(P)-binding Rossmann-fold domains"/>
    <property type="match status" value="1"/>
</dbReference>
<comment type="caution">
    <text evidence="1">The sequence shown here is derived from an EMBL/GenBank/DDBJ whole genome shotgun (WGS) entry which is preliminary data.</text>
</comment>
<dbReference type="RefSeq" id="WP_407059895.1">
    <property type="nucleotide sequence ID" value="NZ_JYBP01000003.1"/>
</dbReference>
<dbReference type="Proteomes" id="UP000032522">
    <property type="component" value="Unassembled WGS sequence"/>
</dbReference>
<dbReference type="PATRIC" id="fig|1462.6.peg.1805"/>
<dbReference type="InterPro" id="IPR036291">
    <property type="entry name" value="NAD(P)-bd_dom_sf"/>
</dbReference>
<evidence type="ECO:0000313" key="1">
    <source>
        <dbReference type="EMBL" id="KJE26381.1"/>
    </source>
</evidence>
<sequence>MMTNRVALITGAARGIGYEVAKTLAASTEEIAHYVLFWQGNRPKASLGRRS</sequence>
<protein>
    <submittedName>
        <fullName evidence="1">Short chain dehydrogenase family protein</fullName>
    </submittedName>
</protein>
<gene>
    <name evidence="1" type="ORF">LG52_1592</name>
</gene>
<name>A0A0D8BQF9_GEOKU</name>
<dbReference type="EMBL" id="JYBP01000003">
    <property type="protein sequence ID" value="KJE26381.1"/>
    <property type="molecule type" value="Genomic_DNA"/>
</dbReference>
<evidence type="ECO:0000313" key="2">
    <source>
        <dbReference type="Proteomes" id="UP000032522"/>
    </source>
</evidence>
<dbReference type="AlphaFoldDB" id="A0A0D8BQF9"/>
<reference evidence="1 2" key="1">
    <citation type="submission" date="2015-01" db="EMBL/GenBank/DDBJ databases">
        <authorList>
            <person name="Filippidou S."/>
            <person name="Jeanneret N."/>
            <person name="Russel-Delif L."/>
            <person name="Junier T."/>
            <person name="Wunderlin T."/>
            <person name="Molina V."/>
            <person name="Johnson S.L."/>
            <person name="Davenport K.W."/>
            <person name="Chain P.S."/>
            <person name="Dorador C."/>
            <person name="Junier P."/>
        </authorList>
    </citation>
    <scope>NUCLEOTIDE SEQUENCE [LARGE SCALE GENOMIC DNA]</scope>
    <source>
        <strain evidence="1 2">Et7/4</strain>
    </source>
</reference>
<proteinExistence type="predicted"/>